<keyword evidence="3" id="KW-1185">Reference proteome</keyword>
<dbReference type="GO" id="GO:0006508">
    <property type="term" value="P:proteolysis"/>
    <property type="evidence" value="ECO:0007669"/>
    <property type="project" value="InterPro"/>
</dbReference>
<dbReference type="InterPro" id="IPR045569">
    <property type="entry name" value="Metalloprtase-TldD/E_C"/>
</dbReference>
<dbReference type="InterPro" id="IPR047657">
    <property type="entry name" value="PmbA"/>
</dbReference>
<dbReference type="SUPFAM" id="SSF111283">
    <property type="entry name" value="Putative modulator of DNA gyrase, PmbA/TldD"/>
    <property type="match status" value="1"/>
</dbReference>
<dbReference type="RefSeq" id="WP_154439493.1">
    <property type="nucleotide sequence ID" value="NZ_JAHLPJ010000001.1"/>
</dbReference>
<dbReference type="InterPro" id="IPR036059">
    <property type="entry name" value="TldD/PmbA_sf"/>
</dbReference>
<protein>
    <submittedName>
        <fullName evidence="2">Peptidase U62</fullName>
    </submittedName>
</protein>
<evidence type="ECO:0000259" key="1">
    <source>
        <dbReference type="Pfam" id="PF19289"/>
    </source>
</evidence>
<reference evidence="2 3" key="1">
    <citation type="submission" date="2019-09" db="EMBL/GenBank/DDBJ databases">
        <title>In-depth cultivation of the pig gut microbiome towards novel bacterial diversity and tailored functional studies.</title>
        <authorList>
            <person name="Wylensek D."/>
            <person name="Hitch T.C.A."/>
            <person name="Clavel T."/>
        </authorList>
    </citation>
    <scope>NUCLEOTIDE SEQUENCE [LARGE SCALE GENOMIC DNA]</scope>
    <source>
        <strain evidence="2 3">WCA3-693-APC-4?</strain>
    </source>
</reference>
<evidence type="ECO:0000313" key="3">
    <source>
        <dbReference type="Proteomes" id="UP000469523"/>
    </source>
</evidence>
<dbReference type="AlphaFoldDB" id="A0A6N7XX58"/>
<accession>A0A6N7XX58</accession>
<dbReference type="Proteomes" id="UP000469523">
    <property type="component" value="Unassembled WGS sequence"/>
</dbReference>
<proteinExistence type="predicted"/>
<organism evidence="2 3">
    <name type="scientific">Tissierella pigra</name>
    <dbReference type="NCBI Taxonomy" id="2607614"/>
    <lineage>
        <taxon>Bacteria</taxon>
        <taxon>Bacillati</taxon>
        <taxon>Bacillota</taxon>
        <taxon>Tissierellia</taxon>
        <taxon>Tissierellales</taxon>
        <taxon>Tissierellaceae</taxon>
        <taxon>Tissierella</taxon>
    </lineage>
</organism>
<dbReference type="Pfam" id="PF19289">
    <property type="entry name" value="PmbA_TldD_3rd"/>
    <property type="match status" value="1"/>
</dbReference>
<dbReference type="GO" id="GO:0008237">
    <property type="term" value="F:metallopeptidase activity"/>
    <property type="evidence" value="ECO:0007669"/>
    <property type="project" value="InterPro"/>
</dbReference>
<dbReference type="PANTHER" id="PTHR43421:SF1">
    <property type="entry name" value="METALLOPROTEASE PMBA"/>
    <property type="match status" value="1"/>
</dbReference>
<name>A0A6N7XX58_9FIRM</name>
<dbReference type="GO" id="GO:0005829">
    <property type="term" value="C:cytosol"/>
    <property type="evidence" value="ECO:0007669"/>
    <property type="project" value="TreeGrafter"/>
</dbReference>
<comment type="caution">
    <text evidence="2">The sequence shown here is derived from an EMBL/GenBank/DDBJ whole genome shotgun (WGS) entry which is preliminary data.</text>
</comment>
<evidence type="ECO:0000313" key="2">
    <source>
        <dbReference type="EMBL" id="MSU01075.1"/>
    </source>
</evidence>
<feature type="domain" description="Metalloprotease TldD/E C-terminal" evidence="1">
    <location>
        <begin position="196"/>
        <end position="381"/>
    </location>
</feature>
<gene>
    <name evidence="2" type="ORF">FYJ83_06290</name>
</gene>
<dbReference type="PANTHER" id="PTHR43421">
    <property type="entry name" value="METALLOPROTEASE PMBA"/>
    <property type="match status" value="1"/>
</dbReference>
<dbReference type="EMBL" id="VUNQ01000010">
    <property type="protein sequence ID" value="MSU01075.1"/>
    <property type="molecule type" value="Genomic_DNA"/>
</dbReference>
<sequence length="409" mass="46409">MIKEKYISNFKEISINILQSNIRSVRKKDITKMGFRVYENGFIGIAGAVGKVDESELEKRAIENLRLEIPYPYEPSANLVKKVDYRKEVLSHEELVKEIEELFKLLREEFPDFIFSNNIYIQDFETKLINNKGVDLTHIDRIVAAAIIIKEKDSVNVFDAFSSYVDREYSREKILNNIRETLTAYRNKVELPIKGKQPVVFFADDMLPLKKIIEEMNGYKVGTGASLFKDFIGEKKFSDKFTLYQSAEEEELTGVEFFDAEGVVNPDYRYTLIENGKIITPYTDKKTASEFNLPLTGSASSEYDKVPSLTPRNLVVKSSDKTLKELLNGQLGIAVLIASGGDFTQEGVFGTPVQLAFLTDGEKLLGRLPELTISGELYSMFGDDFVGKSQNKGLLDNKTMVFNLEVDYI</sequence>